<evidence type="ECO:0000256" key="1">
    <source>
        <dbReference type="ARBA" id="ARBA00009981"/>
    </source>
</evidence>
<evidence type="ECO:0000256" key="2">
    <source>
        <dbReference type="RuleBase" id="RU362080"/>
    </source>
</evidence>
<dbReference type="Pfam" id="PF02604">
    <property type="entry name" value="PhdYeFM_antitox"/>
    <property type="match status" value="1"/>
</dbReference>
<name>A0A7W0CBU9_9BACT</name>
<proteinExistence type="inferred from homology"/>
<accession>A0A7W0CBU9</accession>
<dbReference type="PANTHER" id="PTHR35377">
    <property type="entry name" value="ANTITOXIN VAPB49-RELATED-RELATED"/>
    <property type="match status" value="1"/>
</dbReference>
<protein>
    <recommendedName>
        <fullName evidence="2">Antitoxin</fullName>
    </recommendedName>
</protein>
<dbReference type="InterPro" id="IPR006442">
    <property type="entry name" value="Antitoxin_Phd/YefM"/>
</dbReference>
<comment type="similarity">
    <text evidence="1 2">Belongs to the phD/YefM antitoxin family.</text>
</comment>
<dbReference type="EMBL" id="JACDUS010000013">
    <property type="protein sequence ID" value="MBA2882896.1"/>
    <property type="molecule type" value="Genomic_DNA"/>
</dbReference>
<dbReference type="NCBIfam" id="TIGR01552">
    <property type="entry name" value="phd_fam"/>
    <property type="match status" value="1"/>
</dbReference>
<evidence type="ECO:0000313" key="4">
    <source>
        <dbReference type="Proteomes" id="UP000525298"/>
    </source>
</evidence>
<comment type="function">
    <text evidence="2">Antitoxin component of a type II toxin-antitoxin (TA) system.</text>
</comment>
<keyword evidence="4" id="KW-1185">Reference proteome</keyword>
<dbReference type="InterPro" id="IPR036165">
    <property type="entry name" value="YefM-like_sf"/>
</dbReference>
<dbReference type="SUPFAM" id="SSF143120">
    <property type="entry name" value="YefM-like"/>
    <property type="match status" value="1"/>
</dbReference>
<comment type="caution">
    <text evidence="3">The sequence shown here is derived from an EMBL/GenBank/DDBJ whole genome shotgun (WGS) entry which is preliminary data.</text>
</comment>
<dbReference type="RefSeq" id="WP_181552512.1">
    <property type="nucleotide sequence ID" value="NZ_JACDUS010000013.1"/>
</dbReference>
<sequence length="80" mass="9384">MQKINVKEARRNISRLLDEINAGEEIILLRRGKPVARMMQVENDHKEALRFPDRTLFRSKLPPMKQSSASLIRDIRDERG</sequence>
<organism evidence="3 4">
    <name type="scientific">Desulfosalsimonas propionicica</name>
    <dbReference type="NCBI Taxonomy" id="332175"/>
    <lineage>
        <taxon>Bacteria</taxon>
        <taxon>Pseudomonadati</taxon>
        <taxon>Thermodesulfobacteriota</taxon>
        <taxon>Desulfobacteria</taxon>
        <taxon>Desulfobacterales</taxon>
        <taxon>Desulfosalsimonadaceae</taxon>
        <taxon>Desulfosalsimonas</taxon>
    </lineage>
</organism>
<evidence type="ECO:0000313" key="3">
    <source>
        <dbReference type="EMBL" id="MBA2882896.1"/>
    </source>
</evidence>
<dbReference type="AlphaFoldDB" id="A0A7W0CBU9"/>
<dbReference type="InterPro" id="IPR051416">
    <property type="entry name" value="phD-YefM_TA_antitoxins"/>
</dbReference>
<reference evidence="3 4" key="1">
    <citation type="submission" date="2020-07" db="EMBL/GenBank/DDBJ databases">
        <title>Genomic Encyclopedia of Type Strains, Phase IV (KMG-IV): sequencing the most valuable type-strain genomes for metagenomic binning, comparative biology and taxonomic classification.</title>
        <authorList>
            <person name="Goeker M."/>
        </authorList>
    </citation>
    <scope>NUCLEOTIDE SEQUENCE [LARGE SCALE GENOMIC DNA]</scope>
    <source>
        <strain evidence="3 4">DSM 17721</strain>
    </source>
</reference>
<dbReference type="Proteomes" id="UP000525298">
    <property type="component" value="Unassembled WGS sequence"/>
</dbReference>
<gene>
    <name evidence="3" type="ORF">HNR65_003251</name>
</gene>
<dbReference type="Gene3D" id="3.40.1620.10">
    <property type="entry name" value="YefM-like domain"/>
    <property type="match status" value="1"/>
</dbReference>